<sequence>MVTTMNAAHTHQLMPPIRNKLKLSGTREYTEELAEVLRPWRVEGTLRRYAESVVRWSAEPLSSLFTFIKSPSQGLDVLDEVRLHAASCLTNLVIRHTQFTTSSPRSPPSPSVHLLLLHLLLVLDSSLSSSFALWSVVRRLEMLRTSVTFHTGSVVETVVF</sequence>
<dbReference type="AlphaFoldDB" id="A0A5B7F3V0"/>
<protein>
    <submittedName>
        <fullName evidence="1">Uncharacterized protein</fullName>
    </submittedName>
</protein>
<keyword evidence="2" id="KW-1185">Reference proteome</keyword>
<accession>A0A5B7F3V0</accession>
<name>A0A5B7F3V0_PORTR</name>
<dbReference type="EMBL" id="VSRR010004311">
    <property type="protein sequence ID" value="MPC39264.1"/>
    <property type="molecule type" value="Genomic_DNA"/>
</dbReference>
<reference evidence="1 2" key="1">
    <citation type="submission" date="2019-05" db="EMBL/GenBank/DDBJ databases">
        <title>Another draft genome of Portunus trituberculatus and its Hox gene families provides insights of decapod evolution.</title>
        <authorList>
            <person name="Jeong J.-H."/>
            <person name="Song I."/>
            <person name="Kim S."/>
            <person name="Choi T."/>
            <person name="Kim D."/>
            <person name="Ryu S."/>
            <person name="Kim W."/>
        </authorList>
    </citation>
    <scope>NUCLEOTIDE SEQUENCE [LARGE SCALE GENOMIC DNA]</scope>
    <source>
        <tissue evidence="1">Muscle</tissue>
    </source>
</reference>
<dbReference type="Proteomes" id="UP000324222">
    <property type="component" value="Unassembled WGS sequence"/>
</dbReference>
<gene>
    <name evidence="1" type="ORF">E2C01_032793</name>
</gene>
<proteinExistence type="predicted"/>
<evidence type="ECO:0000313" key="1">
    <source>
        <dbReference type="EMBL" id="MPC39264.1"/>
    </source>
</evidence>
<comment type="caution">
    <text evidence="1">The sequence shown here is derived from an EMBL/GenBank/DDBJ whole genome shotgun (WGS) entry which is preliminary data.</text>
</comment>
<organism evidence="1 2">
    <name type="scientific">Portunus trituberculatus</name>
    <name type="common">Swimming crab</name>
    <name type="synonym">Neptunus trituberculatus</name>
    <dbReference type="NCBI Taxonomy" id="210409"/>
    <lineage>
        <taxon>Eukaryota</taxon>
        <taxon>Metazoa</taxon>
        <taxon>Ecdysozoa</taxon>
        <taxon>Arthropoda</taxon>
        <taxon>Crustacea</taxon>
        <taxon>Multicrustacea</taxon>
        <taxon>Malacostraca</taxon>
        <taxon>Eumalacostraca</taxon>
        <taxon>Eucarida</taxon>
        <taxon>Decapoda</taxon>
        <taxon>Pleocyemata</taxon>
        <taxon>Brachyura</taxon>
        <taxon>Eubrachyura</taxon>
        <taxon>Portunoidea</taxon>
        <taxon>Portunidae</taxon>
        <taxon>Portuninae</taxon>
        <taxon>Portunus</taxon>
    </lineage>
</organism>
<evidence type="ECO:0000313" key="2">
    <source>
        <dbReference type="Proteomes" id="UP000324222"/>
    </source>
</evidence>